<dbReference type="Pfam" id="PF01810">
    <property type="entry name" value="LysE"/>
    <property type="match status" value="1"/>
</dbReference>
<feature type="transmembrane region" description="Helical" evidence="6">
    <location>
        <begin position="108"/>
        <end position="132"/>
    </location>
</feature>
<evidence type="ECO:0000256" key="2">
    <source>
        <dbReference type="ARBA" id="ARBA00022475"/>
    </source>
</evidence>
<organism evidence="7 8">
    <name type="scientific">Heyndrickxia camelliae</name>
    <dbReference type="NCBI Taxonomy" id="1707093"/>
    <lineage>
        <taxon>Bacteria</taxon>
        <taxon>Bacillati</taxon>
        <taxon>Bacillota</taxon>
        <taxon>Bacilli</taxon>
        <taxon>Bacillales</taxon>
        <taxon>Bacillaceae</taxon>
        <taxon>Heyndrickxia</taxon>
    </lineage>
</organism>
<feature type="transmembrane region" description="Helical" evidence="6">
    <location>
        <begin position="68"/>
        <end position="88"/>
    </location>
</feature>
<evidence type="ECO:0000256" key="1">
    <source>
        <dbReference type="ARBA" id="ARBA00004651"/>
    </source>
</evidence>
<feature type="transmembrane region" description="Helical" evidence="6">
    <location>
        <begin position="37"/>
        <end position="62"/>
    </location>
</feature>
<dbReference type="InterPro" id="IPR001123">
    <property type="entry name" value="LeuE-type"/>
</dbReference>
<comment type="subcellular location">
    <subcellularLocation>
        <location evidence="1">Cell membrane</location>
        <topology evidence="1">Multi-pass membrane protein</topology>
    </subcellularLocation>
</comment>
<name>A0A2N3LNS3_9BACI</name>
<evidence type="ECO:0000256" key="6">
    <source>
        <dbReference type="SAM" id="Phobius"/>
    </source>
</evidence>
<reference evidence="7 8" key="1">
    <citation type="submission" date="2017-11" db="EMBL/GenBank/DDBJ databases">
        <title>Bacillus camelliae sp. nov., isolated from pu'er tea.</title>
        <authorList>
            <person name="Niu L."/>
        </authorList>
    </citation>
    <scope>NUCLEOTIDE SEQUENCE [LARGE SCALE GENOMIC DNA]</scope>
    <source>
        <strain evidence="7 8">7578-1</strain>
    </source>
</reference>
<keyword evidence="4 6" id="KW-1133">Transmembrane helix</keyword>
<keyword evidence="8" id="KW-1185">Reference proteome</keyword>
<keyword evidence="5 6" id="KW-0472">Membrane</keyword>
<dbReference type="RefSeq" id="WP_101352874.1">
    <property type="nucleotide sequence ID" value="NZ_PIQO01000002.1"/>
</dbReference>
<evidence type="ECO:0000313" key="8">
    <source>
        <dbReference type="Proteomes" id="UP000233440"/>
    </source>
</evidence>
<dbReference type="GO" id="GO:0015171">
    <property type="term" value="F:amino acid transmembrane transporter activity"/>
    <property type="evidence" value="ECO:0007669"/>
    <property type="project" value="TreeGrafter"/>
</dbReference>
<evidence type="ECO:0000256" key="4">
    <source>
        <dbReference type="ARBA" id="ARBA00022989"/>
    </source>
</evidence>
<dbReference type="GO" id="GO:0005886">
    <property type="term" value="C:plasma membrane"/>
    <property type="evidence" value="ECO:0007669"/>
    <property type="project" value="UniProtKB-SubCell"/>
</dbReference>
<dbReference type="PANTHER" id="PTHR30086">
    <property type="entry name" value="ARGININE EXPORTER PROTEIN ARGO"/>
    <property type="match status" value="1"/>
</dbReference>
<keyword evidence="3 6" id="KW-0812">Transmembrane</keyword>
<evidence type="ECO:0000313" key="7">
    <source>
        <dbReference type="EMBL" id="PKR86235.1"/>
    </source>
</evidence>
<accession>A0A2N3LNS3</accession>
<evidence type="ECO:0000256" key="3">
    <source>
        <dbReference type="ARBA" id="ARBA00022692"/>
    </source>
</evidence>
<feature type="transmembrane region" description="Helical" evidence="6">
    <location>
        <begin position="182"/>
        <end position="201"/>
    </location>
</feature>
<dbReference type="Proteomes" id="UP000233440">
    <property type="component" value="Unassembled WGS sequence"/>
</dbReference>
<dbReference type="PANTHER" id="PTHR30086:SF6">
    <property type="entry name" value="AMINO ACID EFFLUX PROTEIN YCGF-RELATED"/>
    <property type="match status" value="1"/>
</dbReference>
<keyword evidence="2" id="KW-1003">Cell membrane</keyword>
<proteinExistence type="predicted"/>
<evidence type="ECO:0000256" key="5">
    <source>
        <dbReference type="ARBA" id="ARBA00023136"/>
    </source>
</evidence>
<feature type="transmembrane region" description="Helical" evidence="6">
    <location>
        <begin position="6"/>
        <end position="25"/>
    </location>
</feature>
<protein>
    <submittedName>
        <fullName evidence="7">Amino acid transporter</fullName>
    </submittedName>
</protein>
<feature type="transmembrane region" description="Helical" evidence="6">
    <location>
        <begin position="144"/>
        <end position="170"/>
    </location>
</feature>
<dbReference type="OrthoDB" id="7874789at2"/>
<sequence length="211" mass="22966">MLSGGLLLSYIFLGLSLAAPIGPVNSAQIDKGIKNGFFHAWIVGAGAVTADGIFMAIVYLGFTQFINIPIIQVFLWLFGAFVLIYTGIESITSGKKLAISQTRNKDSLISCFLTGFLMSITNPLSIMFWIGIYGSVLAKIAINYGPYETFICTSMIFLGLTLWDVFMASLSSGSRKFLNTNFLKIISYLSGISMIGFGIYFGSQGIKALFF</sequence>
<gene>
    <name evidence="7" type="ORF">CWO92_03805</name>
</gene>
<comment type="caution">
    <text evidence="7">The sequence shown here is derived from an EMBL/GenBank/DDBJ whole genome shotgun (WGS) entry which is preliminary data.</text>
</comment>
<dbReference type="AlphaFoldDB" id="A0A2N3LNS3"/>
<dbReference type="EMBL" id="PIQO01000002">
    <property type="protein sequence ID" value="PKR86235.1"/>
    <property type="molecule type" value="Genomic_DNA"/>
</dbReference>